<reference evidence="4 5" key="1">
    <citation type="submission" date="2024-04" db="EMBL/GenBank/DDBJ databases">
        <authorList>
            <consortium name="Genoscope - CEA"/>
            <person name="William W."/>
        </authorList>
    </citation>
    <scope>NUCLEOTIDE SEQUENCE [LARGE SCALE GENOMIC DNA]</scope>
</reference>
<proteinExistence type="predicted"/>
<dbReference type="InterPro" id="IPR050801">
    <property type="entry name" value="Ca-Dep_Lectins_ImmuneDev"/>
</dbReference>
<evidence type="ECO:0000256" key="2">
    <source>
        <dbReference type="SAM" id="SignalP"/>
    </source>
</evidence>
<dbReference type="Pfam" id="PF00059">
    <property type="entry name" value="Lectin_C"/>
    <property type="match status" value="1"/>
</dbReference>
<dbReference type="AlphaFoldDB" id="A0AAV2HAJ7"/>
<evidence type="ECO:0000313" key="4">
    <source>
        <dbReference type="EMBL" id="CAL1530809.1"/>
    </source>
</evidence>
<keyword evidence="1" id="KW-1015">Disulfide bond</keyword>
<comment type="caution">
    <text evidence="4">The sequence shown here is derived from an EMBL/GenBank/DDBJ whole genome shotgun (WGS) entry which is preliminary data.</text>
</comment>
<feature type="signal peptide" evidence="2">
    <location>
        <begin position="1"/>
        <end position="22"/>
    </location>
</feature>
<feature type="chain" id="PRO_5043359913" description="C-type lectin domain-containing protein" evidence="2">
    <location>
        <begin position="23"/>
        <end position="240"/>
    </location>
</feature>
<accession>A0AAV2HAJ7</accession>
<dbReference type="InterPro" id="IPR016186">
    <property type="entry name" value="C-type_lectin-like/link_sf"/>
</dbReference>
<dbReference type="InterPro" id="IPR001304">
    <property type="entry name" value="C-type_lectin-like"/>
</dbReference>
<keyword evidence="2" id="KW-0732">Signal</keyword>
<organism evidence="4 5">
    <name type="scientific">Lymnaea stagnalis</name>
    <name type="common">Great pond snail</name>
    <name type="synonym">Helix stagnalis</name>
    <dbReference type="NCBI Taxonomy" id="6523"/>
    <lineage>
        <taxon>Eukaryota</taxon>
        <taxon>Metazoa</taxon>
        <taxon>Spiralia</taxon>
        <taxon>Lophotrochozoa</taxon>
        <taxon>Mollusca</taxon>
        <taxon>Gastropoda</taxon>
        <taxon>Heterobranchia</taxon>
        <taxon>Euthyneura</taxon>
        <taxon>Panpulmonata</taxon>
        <taxon>Hygrophila</taxon>
        <taxon>Lymnaeoidea</taxon>
        <taxon>Lymnaeidae</taxon>
        <taxon>Lymnaea</taxon>
    </lineage>
</organism>
<name>A0AAV2HAJ7_LYMST</name>
<dbReference type="PROSITE" id="PS50041">
    <property type="entry name" value="C_TYPE_LECTIN_2"/>
    <property type="match status" value="1"/>
</dbReference>
<dbReference type="EMBL" id="CAXITT010000076">
    <property type="protein sequence ID" value="CAL1530809.1"/>
    <property type="molecule type" value="Genomic_DNA"/>
</dbReference>
<dbReference type="PANTHER" id="PTHR22801">
    <property type="entry name" value="LITHOSTATHINE"/>
    <property type="match status" value="1"/>
</dbReference>
<dbReference type="SUPFAM" id="SSF56436">
    <property type="entry name" value="C-type lectin-like"/>
    <property type="match status" value="1"/>
</dbReference>
<dbReference type="InterPro" id="IPR016187">
    <property type="entry name" value="CTDL_fold"/>
</dbReference>
<dbReference type="PANTHER" id="PTHR22801:SF63">
    <property type="entry name" value="C-TYPE LECTIN DOMAIN-CONTAINING PROTEIN"/>
    <property type="match status" value="1"/>
</dbReference>
<feature type="domain" description="C-type lectin" evidence="3">
    <location>
        <begin position="120"/>
        <end position="235"/>
    </location>
</feature>
<dbReference type="InterPro" id="IPR018378">
    <property type="entry name" value="C-type_lectin_CS"/>
</dbReference>
<dbReference type="Proteomes" id="UP001497497">
    <property type="component" value="Unassembled WGS sequence"/>
</dbReference>
<gene>
    <name evidence="4" type="ORF">GSLYS_00004934001</name>
</gene>
<evidence type="ECO:0000259" key="3">
    <source>
        <dbReference type="PROSITE" id="PS50041"/>
    </source>
</evidence>
<dbReference type="SMART" id="SM00034">
    <property type="entry name" value="CLECT"/>
    <property type="match status" value="1"/>
</dbReference>
<sequence length="240" mass="27573">MEFLCSLFRLKFYLYILDLCHGSSPTDFNLVNFPRNGALRVGAPWRERCVTSCLVTCQLKDAGCRSAMYDPEKKMCIPGSQVSYGNNEVTPSFTTLLYVQGECNPNEGFFLYPHNSFVTCLFLSAEKINYVDAREKCRLKGSHLYTAKSQVKLDLFIHLVLNVFRGPTWIGLTDLDHEGTFVWEDGEMLNRSMKVWAKNQPDNWDIENCAGTNYYVNYSALNDLPCSDQYSYICEPYSWL</sequence>
<dbReference type="Gene3D" id="3.10.100.10">
    <property type="entry name" value="Mannose-Binding Protein A, subunit A"/>
    <property type="match status" value="1"/>
</dbReference>
<dbReference type="PROSITE" id="PS00615">
    <property type="entry name" value="C_TYPE_LECTIN_1"/>
    <property type="match status" value="1"/>
</dbReference>
<evidence type="ECO:0000256" key="1">
    <source>
        <dbReference type="ARBA" id="ARBA00023157"/>
    </source>
</evidence>
<protein>
    <recommendedName>
        <fullName evidence="3">C-type lectin domain-containing protein</fullName>
    </recommendedName>
</protein>
<evidence type="ECO:0000313" key="5">
    <source>
        <dbReference type="Proteomes" id="UP001497497"/>
    </source>
</evidence>
<keyword evidence="5" id="KW-1185">Reference proteome</keyword>